<keyword evidence="1 15" id="KW-0540">Nuclease</keyword>
<keyword evidence="12 15" id="KW-0413">Isomerase</keyword>
<comment type="caution">
    <text evidence="20">The sequence shown here is derived from an EMBL/GenBank/DDBJ whole genome shotgun (WGS) entry which is preliminary data.</text>
</comment>
<comment type="miscellaneous">
    <text evidence="15">In the RecBCD complex, RecB has a slow 3'-5' helicase, an exonuclease activity and loads RecA onto ssDNA, RecD has a fast 5'-3' helicase activity, while RecC stimulates the ATPase and processivity of the RecB helicase and contributes to recognition of the Chi site.</text>
</comment>
<dbReference type="Proteomes" id="UP000627715">
    <property type="component" value="Unassembled WGS sequence"/>
</dbReference>
<dbReference type="Gene3D" id="3.40.50.300">
    <property type="entry name" value="P-loop containing nucleotide triphosphate hydrolases"/>
    <property type="match status" value="2"/>
</dbReference>
<dbReference type="Pfam" id="PF12705">
    <property type="entry name" value="PDDEXK_1"/>
    <property type="match status" value="1"/>
</dbReference>
<dbReference type="InterPro" id="IPR014017">
    <property type="entry name" value="DNA_helicase_UvrD-like_C"/>
</dbReference>
<dbReference type="Pfam" id="PF13361">
    <property type="entry name" value="UvrD_C"/>
    <property type="match status" value="1"/>
</dbReference>
<dbReference type="Gene3D" id="1.10.486.10">
    <property type="entry name" value="PCRA, domain 4"/>
    <property type="match status" value="1"/>
</dbReference>
<dbReference type="PANTHER" id="PTHR11070:SF23">
    <property type="entry name" value="RECBCD ENZYME SUBUNIT RECB"/>
    <property type="match status" value="1"/>
</dbReference>
<organism evidence="20 21">
    <name type="scientific">Pseudohongiella nitratireducens</name>
    <dbReference type="NCBI Taxonomy" id="1768907"/>
    <lineage>
        <taxon>Bacteria</taxon>
        <taxon>Pseudomonadati</taxon>
        <taxon>Pseudomonadota</taxon>
        <taxon>Gammaproteobacteria</taxon>
        <taxon>Pseudomonadales</taxon>
        <taxon>Pseudohongiellaceae</taxon>
        <taxon>Pseudohongiella</taxon>
    </lineage>
</organism>
<dbReference type="EMBL" id="BMIY01000004">
    <property type="protein sequence ID" value="GGG54955.1"/>
    <property type="molecule type" value="Genomic_DNA"/>
</dbReference>
<feature type="region of interest" description="Disordered" evidence="17">
    <location>
        <begin position="988"/>
        <end position="1011"/>
    </location>
</feature>
<dbReference type="NCBIfam" id="TIGR00609">
    <property type="entry name" value="recB"/>
    <property type="match status" value="1"/>
</dbReference>
<keyword evidence="5 15" id="KW-0378">Hydrolase</keyword>
<dbReference type="GO" id="GO:0003677">
    <property type="term" value="F:DNA binding"/>
    <property type="evidence" value="ECO:0007669"/>
    <property type="project" value="UniProtKB-UniRule"/>
</dbReference>
<feature type="compositionally biased region" description="Basic and acidic residues" evidence="17">
    <location>
        <begin position="1280"/>
        <end position="1304"/>
    </location>
</feature>
<dbReference type="GO" id="GO:0000287">
    <property type="term" value="F:magnesium ion binding"/>
    <property type="evidence" value="ECO:0007669"/>
    <property type="project" value="UniProtKB-UniRule"/>
</dbReference>
<comment type="cofactor">
    <cofactor evidence="15">
        <name>Mg(2+)</name>
        <dbReference type="ChEBI" id="CHEBI:18420"/>
    </cofactor>
    <text evidence="15">Binds 1 Mg(2+) ion per subunit.</text>
</comment>
<comment type="domain">
    <text evidence="15">The N-terminal DNA-binding domain is a ssDNA-dependent ATPase and has ATP-dependent 3'-5' helicase function. This domain interacts with RecC.</text>
</comment>
<feature type="domain" description="UvrD-like helicase ATP-binding" evidence="18">
    <location>
        <begin position="1"/>
        <end position="474"/>
    </location>
</feature>
<proteinExistence type="inferred from homology"/>
<dbReference type="CDD" id="cd22352">
    <property type="entry name" value="RecB_C-like"/>
    <property type="match status" value="1"/>
</dbReference>
<comment type="catalytic activity">
    <reaction evidence="15">
        <text>Exonucleolytic cleavage (in the presence of ATP) in either 5'- to 3'- or 3'- to 5'-direction to yield 5'-phosphooligonucleotides.</text>
        <dbReference type="EC" id="3.1.11.5"/>
    </reaction>
</comment>
<dbReference type="SUPFAM" id="SSF52980">
    <property type="entry name" value="Restriction endonuclease-like"/>
    <property type="match status" value="1"/>
</dbReference>
<dbReference type="GO" id="GO:0009338">
    <property type="term" value="C:exodeoxyribonuclease V complex"/>
    <property type="evidence" value="ECO:0007669"/>
    <property type="project" value="TreeGrafter"/>
</dbReference>
<dbReference type="Gene3D" id="3.90.320.10">
    <property type="match status" value="1"/>
</dbReference>
<dbReference type="HAMAP" id="MF_01485">
    <property type="entry name" value="RecB"/>
    <property type="match status" value="1"/>
</dbReference>
<evidence type="ECO:0000256" key="12">
    <source>
        <dbReference type="ARBA" id="ARBA00023235"/>
    </source>
</evidence>
<dbReference type="GO" id="GO:0043138">
    <property type="term" value="F:3'-5' DNA helicase activity"/>
    <property type="evidence" value="ECO:0007669"/>
    <property type="project" value="UniProtKB-UniRule"/>
</dbReference>
<feature type="binding site" evidence="15">
    <location>
        <position position="1167"/>
    </location>
    <ligand>
        <name>Mg(2+)</name>
        <dbReference type="ChEBI" id="CHEBI:18420"/>
    </ligand>
</feature>
<name>A0A917GRV3_9GAMM</name>
<dbReference type="GO" id="GO:0005524">
    <property type="term" value="F:ATP binding"/>
    <property type="evidence" value="ECO:0007669"/>
    <property type="project" value="UniProtKB-UniRule"/>
</dbReference>
<evidence type="ECO:0000313" key="20">
    <source>
        <dbReference type="EMBL" id="GGG54955.1"/>
    </source>
</evidence>
<keyword evidence="4 15" id="KW-0227">DNA damage</keyword>
<comment type="subunit">
    <text evidence="15">Heterotrimer of RecB, RecC and RecD. All subunits contribute to DNA-binding. Interacts with RecA.</text>
</comment>
<dbReference type="EC" id="5.6.2.4" evidence="15"/>
<evidence type="ECO:0000256" key="7">
    <source>
        <dbReference type="ARBA" id="ARBA00022839"/>
    </source>
</evidence>
<evidence type="ECO:0000256" key="3">
    <source>
        <dbReference type="ARBA" id="ARBA00022741"/>
    </source>
</evidence>
<dbReference type="GO" id="GO:0000724">
    <property type="term" value="P:double-strand break repair via homologous recombination"/>
    <property type="evidence" value="ECO:0007669"/>
    <property type="project" value="UniProtKB-UniRule"/>
</dbReference>
<comment type="catalytic activity">
    <reaction evidence="14 15">
        <text>ATP + H2O = ADP + phosphate + H(+)</text>
        <dbReference type="Rhea" id="RHEA:13065"/>
        <dbReference type="ChEBI" id="CHEBI:15377"/>
        <dbReference type="ChEBI" id="CHEBI:15378"/>
        <dbReference type="ChEBI" id="CHEBI:30616"/>
        <dbReference type="ChEBI" id="CHEBI:43474"/>
        <dbReference type="ChEBI" id="CHEBI:456216"/>
        <dbReference type="EC" id="5.6.2.4"/>
    </reaction>
</comment>
<keyword evidence="7 15" id="KW-0269">Exonuclease</keyword>
<keyword evidence="9 15" id="KW-0460">Magnesium</keyword>
<dbReference type="GO" id="GO:0008854">
    <property type="term" value="F:exodeoxyribonuclease V activity"/>
    <property type="evidence" value="ECO:0007669"/>
    <property type="project" value="UniProtKB-EC"/>
</dbReference>
<feature type="region of interest" description="DNA-binding and helicase activity, interacts with RecC" evidence="15">
    <location>
        <begin position="1"/>
        <end position="910"/>
    </location>
</feature>
<sequence length="1304" mass="148042">MQTLDVFAFPLRGSSLIEASAGTGKTFTIALLYTRLILGNGTDEPERIPLATDQILVMTFTDAAAEELRDRVRARLTEAARYFADDNLNDDSMLVSLRSQYDQTHWQEYAQRLSLAAQNMDQSFISTIHSWCLRILKEYAFRTQSLFQQTLLTDIAELNLALCKDYWRQVFYHLDDNSAALVSRVFTSPEDLKSYVEPLLNQNLNHVTLDGIPVTPALSIAEELKTLSSMLQHIIDAENTARKAWLAQHDSLVELIAPYRHKLSGTTYRGFKNDDTFAARMQEIHDWASTGSEAPNVLFRFATGNWNLNKNQGDPPCHKVFDLLADWLAVKSQYSPENIKRDVRSSVSLHAAKWLNQARLEHMQSQGEMGYDDLLLQLDRALQGPHGGLLAEQLRRRLPAAMIDEFQDTDPVQFRIIQCIYRMDQNAADTSLVLIGDPKQAIYSFRNADIHTYLYAKQLCGDRLYSLGTNFRSSQSLVDSVNCLFESAEDSPQGAFLFRQPTDNPLPFHPVRANGLQETLVHPKAPAVLTFWHARADQQEKGVLSRSLYQEAMAQRCVATIKTLLLDEARCHFAEDATRQSDVDVSTKSRRAIQPRDIALLVRNRNEARLIQEALQQAGLASVFLSIQDSVFSTQEAEDVWHWLRACAQPGNESRVRAALATSTLRLSLKEMQQLLTDEIQWESQMERFREFERIWQTQGVLAMLRRFIHDYAIDRRQLEDPLNGARTLTNLLHLAEYLQKASRQHQGTQALIRHYSDVLQNHTKEELLRLESDDDLIRIITIHKSKGLQYPLVFLPFICSPPFQGTRSPRAHIAQIPGEPGAARRIELDARNSEEATDIMQREQLAEDLRLLYVALTRAEHALWLGCGSVGQQANAKTSSLPGTALGYLFKSQLDIKGAQLVSDDTLLNQALQQLASRHPGIVVESFAAENPTPESLNAEGLTDGSGEHTTLQAWHKASAPLKKARRVSRPIADHWWIASYSALKKGGKTQPEPEQAMIDQQREEQEAQQDLALRERSEEKAGNTFTTTLPGLHGMHRGAEAGTLLHELLEWSFDYGISNALTESDPRRTYLEQRLARHGWQDELDRVDTWLNGFLQMPFTLPGEKLPLSMADIDTFQVELEFLFPVDNVSTQDIDQLCQQYLLPGQPRPALSAIDLNGMMKGFIDLVFSYQEKYFVVDWKSNWLGGQNTDYHSDSMAREILDKRYDVQYALYLLALHRLLSYRKADYDYESDIGGALYFFLRGWQSDTQGLFADKPDNRFIEKLNAVFLGQSLSQRTQPEKHEVSGKQREPAEQSEKGESAS</sequence>
<evidence type="ECO:0000256" key="10">
    <source>
        <dbReference type="ARBA" id="ARBA00023125"/>
    </source>
</evidence>
<feature type="active site" description="For nuclease activity" evidence="15">
    <location>
        <position position="1180"/>
    </location>
</feature>
<evidence type="ECO:0000259" key="18">
    <source>
        <dbReference type="PROSITE" id="PS51198"/>
    </source>
</evidence>
<dbReference type="InterPro" id="IPR011335">
    <property type="entry name" value="Restrct_endonuc-II-like"/>
</dbReference>
<evidence type="ECO:0000256" key="8">
    <source>
        <dbReference type="ARBA" id="ARBA00022840"/>
    </source>
</evidence>
<comment type="domain">
    <text evidence="15">The C-terminal domain has nuclease activity and interacts with RecD. It interacts with RecA, facilitating its loading onto ssDNA.</text>
</comment>
<feature type="binding site" evidence="15">
    <location>
        <position position="1180"/>
    </location>
    <ligand>
        <name>Mg(2+)</name>
        <dbReference type="ChEBI" id="CHEBI:18420"/>
    </ligand>
</feature>
<evidence type="ECO:0000256" key="5">
    <source>
        <dbReference type="ARBA" id="ARBA00022801"/>
    </source>
</evidence>
<keyword evidence="10 15" id="KW-0238">DNA-binding</keyword>
<feature type="region of interest" description="Disordered" evidence="17">
    <location>
        <begin position="1274"/>
        <end position="1304"/>
    </location>
</feature>
<dbReference type="InterPro" id="IPR038726">
    <property type="entry name" value="PDDEXK_AddAB-type"/>
</dbReference>
<feature type="binding site" evidence="16">
    <location>
        <begin position="19"/>
        <end position="26"/>
    </location>
    <ligand>
        <name>ATP</name>
        <dbReference type="ChEBI" id="CHEBI:30616"/>
    </ligand>
</feature>
<evidence type="ECO:0000259" key="19">
    <source>
        <dbReference type="PROSITE" id="PS51217"/>
    </source>
</evidence>
<feature type="domain" description="UvrD-like helicase C-terminal" evidence="19">
    <location>
        <begin position="510"/>
        <end position="788"/>
    </location>
</feature>
<feature type="region of interest" description="Nuclease activity, interacts with RecD and RecA" evidence="15">
    <location>
        <begin position="976"/>
        <end position="1304"/>
    </location>
</feature>
<reference evidence="20" key="1">
    <citation type="journal article" date="2014" name="Int. J. Syst. Evol. Microbiol.">
        <title>Complete genome sequence of Corynebacterium casei LMG S-19264T (=DSM 44701T), isolated from a smear-ripened cheese.</title>
        <authorList>
            <consortium name="US DOE Joint Genome Institute (JGI-PGF)"/>
            <person name="Walter F."/>
            <person name="Albersmeier A."/>
            <person name="Kalinowski J."/>
            <person name="Ruckert C."/>
        </authorList>
    </citation>
    <scope>NUCLEOTIDE SEQUENCE</scope>
    <source>
        <strain evidence="20">CGMCC 1.15425</strain>
    </source>
</reference>
<keyword evidence="3 15" id="KW-0547">Nucleotide-binding</keyword>
<dbReference type="SUPFAM" id="SSF52540">
    <property type="entry name" value="P-loop containing nucleoside triphosphate hydrolases"/>
    <property type="match status" value="1"/>
</dbReference>
<dbReference type="GO" id="GO:0005829">
    <property type="term" value="C:cytosol"/>
    <property type="evidence" value="ECO:0007669"/>
    <property type="project" value="TreeGrafter"/>
</dbReference>
<dbReference type="InterPro" id="IPR011604">
    <property type="entry name" value="PDDEXK-like_dom_sf"/>
</dbReference>
<dbReference type="InterPro" id="IPR014016">
    <property type="entry name" value="UvrD-like_ATP-bd"/>
</dbReference>
<evidence type="ECO:0000256" key="11">
    <source>
        <dbReference type="ARBA" id="ARBA00023204"/>
    </source>
</evidence>
<evidence type="ECO:0000256" key="17">
    <source>
        <dbReference type="SAM" id="MobiDB-lite"/>
    </source>
</evidence>
<evidence type="ECO:0000256" key="14">
    <source>
        <dbReference type="ARBA" id="ARBA00048988"/>
    </source>
</evidence>
<dbReference type="EC" id="3.1.11.5" evidence="15"/>
<dbReference type="Gene3D" id="1.10.3170.10">
    <property type="entry name" value="Recbcd, chain B, domain 2"/>
    <property type="match status" value="1"/>
</dbReference>
<evidence type="ECO:0000256" key="13">
    <source>
        <dbReference type="ARBA" id="ARBA00034617"/>
    </source>
</evidence>
<dbReference type="Pfam" id="PF00580">
    <property type="entry name" value="UvrD-helicase"/>
    <property type="match status" value="1"/>
</dbReference>
<keyword evidence="11 15" id="KW-0234">DNA repair</keyword>
<dbReference type="PROSITE" id="PS51198">
    <property type="entry name" value="UVRD_HELICASE_ATP_BIND"/>
    <property type="match status" value="1"/>
</dbReference>
<accession>A0A917GRV3</accession>
<keyword evidence="8 15" id="KW-0067">ATP-binding</keyword>
<gene>
    <name evidence="15 20" type="primary">recB</name>
    <name evidence="20" type="ORF">GCM10011403_10030</name>
</gene>
<comment type="function">
    <text evidence="15">A helicase/nuclease that prepares dsDNA breaks (DSB) for recombinational DNA repair. Binds to DSBs and unwinds DNA via a highly rapid and processive ATP-dependent bidirectional helicase activity. Unwinds dsDNA until it encounters a Chi (crossover hotspot instigator) sequence from the 3' direction. Cuts ssDNA a few nucleotides 3' to the Chi site. The properties and activities of the enzyme are changed at Chi. The Chi-altered holoenzyme produces a long 3'-ssDNA overhang and facilitates RecA-binding to the ssDNA for homologous DNA recombination and repair. Holoenzyme degrades any linearized DNA that is unable to undergo homologous recombination. In the holoenzyme this subunit contributes ATPase, 3'-5' helicase, exonuclease activity and loads RecA onto ssDNA.</text>
</comment>
<evidence type="ECO:0000256" key="16">
    <source>
        <dbReference type="PROSITE-ProRule" id="PRU00560"/>
    </source>
</evidence>
<dbReference type="RefSeq" id="WP_068812173.1">
    <property type="nucleotide sequence ID" value="NZ_BMIY01000004.1"/>
</dbReference>
<evidence type="ECO:0000256" key="15">
    <source>
        <dbReference type="HAMAP-Rule" id="MF_01485"/>
    </source>
</evidence>
<dbReference type="PROSITE" id="PS51217">
    <property type="entry name" value="UVRD_HELICASE_CTER"/>
    <property type="match status" value="1"/>
</dbReference>
<evidence type="ECO:0000313" key="21">
    <source>
        <dbReference type="Proteomes" id="UP000627715"/>
    </source>
</evidence>
<dbReference type="OrthoDB" id="9810135at2"/>
<dbReference type="PANTHER" id="PTHR11070">
    <property type="entry name" value="UVRD / RECB / PCRA DNA HELICASE FAMILY MEMBER"/>
    <property type="match status" value="1"/>
</dbReference>
<comment type="catalytic activity">
    <reaction evidence="13 15">
        <text>Couples ATP hydrolysis with the unwinding of duplex DNA by translocating in the 3'-5' direction.</text>
        <dbReference type="EC" id="5.6.2.4"/>
    </reaction>
</comment>
<dbReference type="InterPro" id="IPR000212">
    <property type="entry name" value="DNA_helicase_UvrD/REP"/>
</dbReference>
<evidence type="ECO:0000256" key="4">
    <source>
        <dbReference type="ARBA" id="ARBA00022763"/>
    </source>
</evidence>
<evidence type="ECO:0000256" key="1">
    <source>
        <dbReference type="ARBA" id="ARBA00022722"/>
    </source>
</evidence>
<keyword evidence="2 15" id="KW-0479">Metal-binding</keyword>
<dbReference type="InterPro" id="IPR004586">
    <property type="entry name" value="RecB"/>
</dbReference>
<feature type="binding site" evidence="15">
    <location>
        <position position="1048"/>
    </location>
    <ligand>
        <name>Mg(2+)</name>
        <dbReference type="ChEBI" id="CHEBI:18420"/>
    </ligand>
</feature>
<evidence type="ECO:0000256" key="9">
    <source>
        <dbReference type="ARBA" id="ARBA00022842"/>
    </source>
</evidence>
<protein>
    <recommendedName>
        <fullName evidence="15">RecBCD enzyme subunit RecB</fullName>
        <ecNumber evidence="15">3.1.11.5</ecNumber>
        <ecNumber evidence="15">5.6.2.4</ecNumber>
    </recommendedName>
    <alternativeName>
        <fullName evidence="15">DNA 3'-5' helicase subunit RecB</fullName>
    </alternativeName>
    <alternativeName>
        <fullName evidence="15">Exonuclease V subunit RecB</fullName>
        <shortName evidence="15">ExoV subunit RecB</shortName>
    </alternativeName>
    <alternativeName>
        <fullName evidence="15">Helicase/nuclease RecBCD subunit RecB</fullName>
    </alternativeName>
</protein>
<comment type="similarity">
    <text evidence="15">Belongs to the helicase family. UvrD subfamily.</text>
</comment>
<keyword evidence="6 15" id="KW-0347">Helicase</keyword>
<evidence type="ECO:0000256" key="6">
    <source>
        <dbReference type="ARBA" id="ARBA00022806"/>
    </source>
</evidence>
<reference evidence="20" key="2">
    <citation type="submission" date="2020-09" db="EMBL/GenBank/DDBJ databases">
        <authorList>
            <person name="Sun Q."/>
            <person name="Zhou Y."/>
        </authorList>
    </citation>
    <scope>NUCLEOTIDE SEQUENCE</scope>
    <source>
        <strain evidence="20">CGMCC 1.15425</strain>
    </source>
</reference>
<keyword evidence="21" id="KW-1185">Reference proteome</keyword>
<dbReference type="InterPro" id="IPR027417">
    <property type="entry name" value="P-loop_NTPase"/>
</dbReference>
<evidence type="ECO:0000256" key="2">
    <source>
        <dbReference type="ARBA" id="ARBA00022723"/>
    </source>
</evidence>